<keyword evidence="1" id="KW-0677">Repeat</keyword>
<name>A0A914RPP0_PAREQ</name>
<organism evidence="4 5">
    <name type="scientific">Parascaris equorum</name>
    <name type="common">Equine roundworm</name>
    <dbReference type="NCBI Taxonomy" id="6256"/>
    <lineage>
        <taxon>Eukaryota</taxon>
        <taxon>Metazoa</taxon>
        <taxon>Ecdysozoa</taxon>
        <taxon>Nematoda</taxon>
        <taxon>Chromadorea</taxon>
        <taxon>Rhabditida</taxon>
        <taxon>Spirurina</taxon>
        <taxon>Ascaridomorpha</taxon>
        <taxon>Ascaridoidea</taxon>
        <taxon>Ascarididae</taxon>
        <taxon>Parascaris</taxon>
    </lineage>
</organism>
<dbReference type="Proteomes" id="UP000887564">
    <property type="component" value="Unplaced"/>
</dbReference>
<evidence type="ECO:0000259" key="3">
    <source>
        <dbReference type="Pfam" id="PF01484"/>
    </source>
</evidence>
<reference evidence="5" key="1">
    <citation type="submission" date="2022-11" db="UniProtKB">
        <authorList>
            <consortium name="WormBaseParasite"/>
        </authorList>
    </citation>
    <scope>IDENTIFICATION</scope>
</reference>
<evidence type="ECO:0000256" key="1">
    <source>
        <dbReference type="ARBA" id="ARBA00022737"/>
    </source>
</evidence>
<dbReference type="PROSITE" id="PS51257">
    <property type="entry name" value="PROKAR_LIPOPROTEIN"/>
    <property type="match status" value="1"/>
</dbReference>
<dbReference type="Pfam" id="PF01484">
    <property type="entry name" value="Col_cuticle_N"/>
    <property type="match status" value="1"/>
</dbReference>
<dbReference type="WBParaSite" id="PEQ_0000679301-mRNA-1">
    <property type="protein sequence ID" value="PEQ_0000679301-mRNA-1"/>
    <property type="gene ID" value="PEQ_0000679301"/>
</dbReference>
<dbReference type="GO" id="GO:0042302">
    <property type="term" value="F:structural constituent of cuticle"/>
    <property type="evidence" value="ECO:0007669"/>
    <property type="project" value="InterPro"/>
</dbReference>
<evidence type="ECO:0000313" key="5">
    <source>
        <dbReference type="WBParaSite" id="PEQ_0000679301-mRNA-1"/>
    </source>
</evidence>
<keyword evidence="2" id="KW-1133">Transmembrane helix</keyword>
<keyword evidence="4" id="KW-1185">Reference proteome</keyword>
<evidence type="ECO:0000256" key="2">
    <source>
        <dbReference type="SAM" id="Phobius"/>
    </source>
</evidence>
<sequence>MSETKVITIVAAGSSTLATLACLIIVPSLYSTINEVTLSLIHQFISINASLVKWVLRISTTSFTFE</sequence>
<feature type="transmembrane region" description="Helical" evidence="2">
    <location>
        <begin position="7"/>
        <end position="30"/>
    </location>
</feature>
<keyword evidence="2" id="KW-0472">Membrane</keyword>
<proteinExistence type="predicted"/>
<dbReference type="InterPro" id="IPR002486">
    <property type="entry name" value="Col_cuticle_N"/>
</dbReference>
<feature type="domain" description="Nematode cuticle collagen N-terminal" evidence="3">
    <location>
        <begin position="10"/>
        <end position="44"/>
    </location>
</feature>
<dbReference type="AlphaFoldDB" id="A0A914RPP0"/>
<evidence type="ECO:0000313" key="4">
    <source>
        <dbReference type="Proteomes" id="UP000887564"/>
    </source>
</evidence>
<keyword evidence="2" id="KW-0812">Transmembrane</keyword>
<accession>A0A914RPP0</accession>
<protein>
    <submittedName>
        <fullName evidence="5">Nematode cuticle collagen N-terminal domain-containing protein</fullName>
    </submittedName>
</protein>